<dbReference type="EMBL" id="SWFS01000400">
    <property type="protein sequence ID" value="KAA8906256.1"/>
    <property type="molecule type" value="Genomic_DNA"/>
</dbReference>
<gene>
    <name evidence="2" type="ORF">TRICI_005168</name>
</gene>
<feature type="compositionally biased region" description="Polar residues" evidence="1">
    <location>
        <begin position="1"/>
        <end position="18"/>
    </location>
</feature>
<organism evidence="2 3">
    <name type="scientific">Trichomonascus ciferrii</name>
    <dbReference type="NCBI Taxonomy" id="44093"/>
    <lineage>
        <taxon>Eukaryota</taxon>
        <taxon>Fungi</taxon>
        <taxon>Dikarya</taxon>
        <taxon>Ascomycota</taxon>
        <taxon>Saccharomycotina</taxon>
        <taxon>Dipodascomycetes</taxon>
        <taxon>Dipodascales</taxon>
        <taxon>Trichomonascaceae</taxon>
        <taxon>Trichomonascus</taxon>
        <taxon>Trichomonascus ciferrii complex</taxon>
    </lineage>
</organism>
<dbReference type="OrthoDB" id="3596986at2759"/>
<dbReference type="Gene3D" id="2.170.130.20">
    <property type="entry name" value="LCCL-like domain"/>
    <property type="match status" value="1"/>
</dbReference>
<evidence type="ECO:0000313" key="3">
    <source>
        <dbReference type="Proteomes" id="UP000761534"/>
    </source>
</evidence>
<feature type="region of interest" description="Disordered" evidence="1">
    <location>
        <begin position="288"/>
        <end position="311"/>
    </location>
</feature>
<evidence type="ECO:0000313" key="2">
    <source>
        <dbReference type="EMBL" id="KAA8906256.1"/>
    </source>
</evidence>
<dbReference type="Pfam" id="PF08642">
    <property type="entry name" value="Rxt3"/>
    <property type="match status" value="1"/>
</dbReference>
<evidence type="ECO:0008006" key="4">
    <source>
        <dbReference type="Google" id="ProtNLM"/>
    </source>
</evidence>
<dbReference type="Proteomes" id="UP000761534">
    <property type="component" value="Unassembled WGS sequence"/>
</dbReference>
<dbReference type="VEuPathDB" id="FungiDB:TRICI_005168"/>
<keyword evidence="3" id="KW-1185">Reference proteome</keyword>
<comment type="caution">
    <text evidence="2">The sequence shown here is derived from an EMBL/GenBank/DDBJ whole genome shotgun (WGS) entry which is preliminary data.</text>
</comment>
<accession>A0A642UXA3</accession>
<dbReference type="InterPro" id="IPR036609">
    <property type="entry name" value="LCCL_sf"/>
</dbReference>
<evidence type="ECO:0000256" key="1">
    <source>
        <dbReference type="SAM" id="MobiDB-lite"/>
    </source>
</evidence>
<protein>
    <recommendedName>
        <fullName evidence="4">Histone deacetylation protein Rxt3</fullName>
    </recommendedName>
</protein>
<sequence length="418" mass="46082">MSISSMLGASDPPSSSVNLPPIGGGGGLPSLPRPGEKQQSNEDHRQSAFISHQPGPGGAPPTFSLPPVTQFDPAMDRRRQNPLESPPLRAEDAVARLKKMNSGSGHGEYFDPGTGTGAADQKPSLGGAKKHSHSHSHHHHHHNHSHSHTHSHSHSHSHHRHHSLPSAEEPPRTGHAEVVVNSEDVLEAAKRFPRKQLGTVVYVPQVQDHVLLPRMEGQENGLLQVRIARRFLDRAANPSVLKRRLWGTDVYTDDSDVVAALHHGGYLDNNKPQHEGTATTEDVAVAAKKRGGKKRAASPTAEHTNTTNEKDYSKDGDCIATILVLPRLAKYRGSCRNGINSRSWLTRHDGVSFKIEKVEFIHRGQAEAIPALKKQRLQEWHYMRRQLQTSYPSFTFDKSRAKNILNRPKQDDHPTAAA</sequence>
<dbReference type="InterPro" id="IPR013951">
    <property type="entry name" value="Rxt3"/>
</dbReference>
<reference evidence="2" key="1">
    <citation type="journal article" date="2019" name="G3 (Bethesda)">
        <title>Genome Assemblies of Two Rare Opportunistic Yeast Pathogens: Diutina rugosa (syn. Candida rugosa) and Trichomonascus ciferrii (syn. Candida ciferrii).</title>
        <authorList>
            <person name="Mixao V."/>
            <person name="Saus E."/>
            <person name="Hansen A.P."/>
            <person name="Lass-Florl C."/>
            <person name="Gabaldon T."/>
        </authorList>
    </citation>
    <scope>NUCLEOTIDE SEQUENCE</scope>
    <source>
        <strain evidence="2">CBS 4856</strain>
    </source>
</reference>
<feature type="compositionally biased region" description="Basic and acidic residues" evidence="1">
    <location>
        <begin position="34"/>
        <end position="46"/>
    </location>
</feature>
<feature type="region of interest" description="Disordered" evidence="1">
    <location>
        <begin position="1"/>
        <end position="174"/>
    </location>
</feature>
<proteinExistence type="predicted"/>
<feature type="compositionally biased region" description="Basic residues" evidence="1">
    <location>
        <begin position="128"/>
        <end position="163"/>
    </location>
</feature>
<dbReference type="AlphaFoldDB" id="A0A642UXA3"/>
<name>A0A642UXA3_9ASCO</name>